<dbReference type="RefSeq" id="WP_010385530.1">
    <property type="nucleotide sequence ID" value="NZ_AHCD03000032.1"/>
</dbReference>
<dbReference type="Proteomes" id="UP000036850">
    <property type="component" value="Unassembled WGS sequence"/>
</dbReference>
<reference evidence="1 4" key="3">
    <citation type="submission" date="2015-12" db="EMBL/GenBank/DDBJ databases">
        <title>Complete genome sequence of Pseudoalteromonas rubra SCSIO 6842, harboring a conjugative plasmid.</title>
        <authorList>
            <person name="Li B."/>
            <person name="Wang X."/>
        </authorList>
    </citation>
    <scope>NUCLEOTIDE SEQUENCE [LARGE SCALE GENOMIC DNA]</scope>
    <source>
        <strain evidence="1 4">SCSIO 6842</strain>
    </source>
</reference>
<name>A0A0L0ERA1_9GAMM</name>
<reference evidence="3" key="1">
    <citation type="submission" date="2015-07" db="EMBL/GenBank/DDBJ databases">
        <title>Draft genome sequence of a Pseudoalteromonas rubra strain, OCN096, isolated from Kaneohe Bay, Oahu, Hawaii.</title>
        <authorList>
            <person name="Beurmann S."/>
            <person name="Ushijima B."/>
            <person name="Belcaid M."/>
            <person name="Callahan S.M."/>
            <person name="Aeby G.S."/>
        </authorList>
    </citation>
    <scope>NUCLEOTIDE SEQUENCE [LARGE SCALE GENOMIC DNA]</scope>
    <source>
        <strain evidence="3">OCN096</strain>
    </source>
</reference>
<dbReference type="AlphaFoldDB" id="A0A0L0ERA1"/>
<gene>
    <name evidence="2" type="ORF">AC626_13920</name>
    <name evidence="1" type="ORF">AT705_00770</name>
</gene>
<dbReference type="GeneID" id="61357479"/>
<evidence type="ECO:0000313" key="2">
    <source>
        <dbReference type="EMBL" id="KNC66939.1"/>
    </source>
</evidence>
<accession>A0A0L0ERA1</accession>
<dbReference type="KEGG" id="prr:AT705_00770"/>
<reference evidence="2" key="2">
    <citation type="submission" date="2015-07" db="EMBL/GenBank/DDBJ databases">
        <title>MeaNS - Measles Nucleotide Surveillance Program.</title>
        <authorList>
            <person name="Tran T."/>
            <person name="Druce J."/>
        </authorList>
    </citation>
    <scope>NUCLEOTIDE SEQUENCE</scope>
    <source>
        <strain evidence="2">OCN096</strain>
    </source>
</reference>
<organism evidence="2 3">
    <name type="scientific">Pseudoalteromonas rubra</name>
    <dbReference type="NCBI Taxonomy" id="43658"/>
    <lineage>
        <taxon>Bacteria</taxon>
        <taxon>Pseudomonadati</taxon>
        <taxon>Pseudomonadota</taxon>
        <taxon>Gammaproteobacteria</taxon>
        <taxon>Alteromonadales</taxon>
        <taxon>Pseudoalteromonadaceae</taxon>
        <taxon>Pseudoalteromonas</taxon>
    </lineage>
</organism>
<dbReference type="EMBL" id="CP013611">
    <property type="protein sequence ID" value="ALU41578.1"/>
    <property type="molecule type" value="Genomic_DNA"/>
</dbReference>
<evidence type="ECO:0000313" key="1">
    <source>
        <dbReference type="EMBL" id="ALU41578.1"/>
    </source>
</evidence>
<dbReference type="EMBL" id="LFZX01000106">
    <property type="protein sequence ID" value="KNC66939.1"/>
    <property type="molecule type" value="Genomic_DNA"/>
</dbReference>
<proteinExistence type="predicted"/>
<sequence>MKLKVKKTQLKRLSDKHAGLAKDATPQVAGGQEAASISAGILCVITSMVDCSQQCSKLACSGDYCKL</sequence>
<evidence type="ECO:0000313" key="3">
    <source>
        <dbReference type="Proteomes" id="UP000036850"/>
    </source>
</evidence>
<dbReference type="PATRIC" id="fig|43658.6.peg.650"/>
<dbReference type="Proteomes" id="UP000069015">
    <property type="component" value="Chromosome 1"/>
</dbReference>
<evidence type="ECO:0000313" key="4">
    <source>
        <dbReference type="Proteomes" id="UP000069015"/>
    </source>
</evidence>
<protein>
    <submittedName>
        <fullName evidence="2">Uncharacterized protein</fullName>
    </submittedName>
</protein>
<dbReference type="OrthoDB" id="6303838at2"/>